<dbReference type="PANTHER" id="PTHR43194:SF5">
    <property type="entry name" value="PIMELOYL-[ACYL-CARRIER PROTEIN] METHYL ESTER ESTERASE"/>
    <property type="match status" value="1"/>
</dbReference>
<dbReference type="Pfam" id="PF00561">
    <property type="entry name" value="Abhydrolase_1"/>
    <property type="match status" value="1"/>
</dbReference>
<organism evidence="2 3">
    <name type="scientific">Streptomyces paradoxus</name>
    <dbReference type="NCBI Taxonomy" id="66375"/>
    <lineage>
        <taxon>Bacteria</taxon>
        <taxon>Bacillati</taxon>
        <taxon>Actinomycetota</taxon>
        <taxon>Actinomycetes</taxon>
        <taxon>Kitasatosporales</taxon>
        <taxon>Streptomycetaceae</taxon>
        <taxon>Streptomyces</taxon>
    </lineage>
</organism>
<evidence type="ECO:0000313" key="2">
    <source>
        <dbReference type="EMBL" id="MBB6075413.1"/>
    </source>
</evidence>
<dbReference type="PRINTS" id="PR00111">
    <property type="entry name" value="ABHYDROLASE"/>
</dbReference>
<dbReference type="SUPFAM" id="SSF53474">
    <property type="entry name" value="alpha/beta-Hydrolases"/>
    <property type="match status" value="1"/>
</dbReference>
<name>A0A7W9T7C0_9ACTN</name>
<dbReference type="Gene3D" id="3.40.50.1820">
    <property type="entry name" value="alpha/beta hydrolase"/>
    <property type="match status" value="1"/>
</dbReference>
<dbReference type="PANTHER" id="PTHR43194">
    <property type="entry name" value="HYDROLASE ALPHA/BETA FOLD FAMILY"/>
    <property type="match status" value="1"/>
</dbReference>
<keyword evidence="3" id="KW-1185">Reference proteome</keyword>
<dbReference type="InterPro" id="IPR050228">
    <property type="entry name" value="Carboxylesterase_BioH"/>
</dbReference>
<evidence type="ECO:0000259" key="1">
    <source>
        <dbReference type="Pfam" id="PF00561"/>
    </source>
</evidence>
<accession>A0A7W9T7C0</accession>
<dbReference type="GO" id="GO:0003824">
    <property type="term" value="F:catalytic activity"/>
    <property type="evidence" value="ECO:0007669"/>
    <property type="project" value="UniProtKB-ARBA"/>
</dbReference>
<feature type="domain" description="AB hydrolase-1" evidence="1">
    <location>
        <begin position="38"/>
        <end position="142"/>
    </location>
</feature>
<dbReference type="InterPro" id="IPR029058">
    <property type="entry name" value="AB_hydrolase_fold"/>
</dbReference>
<sequence length="270" mass="28475">MSSIVVTAGEQTVRSAAVTPEGDRIRWVELPGQEPPRVYVHGLGATSPAYFTEVAVDPRLAGHRSLLIDLLGHGISDRPAHFGYTLESHADALADALTAAGVSAADVIAHSMGGSVAIVLAARHPHLVSRLVLIDANLDPIPRAPGSQGSSGIAAYSEEEFVTGGGWEEVRDRAGPHWWSTMRLAGREALHRSALHLVRGTVPTMRELLLELKIPRTFLLPESDGPLPGTDALTEAGVSVVAVPDCGHNIMLDNPEAFVKATAAALAPQD</sequence>
<dbReference type="AlphaFoldDB" id="A0A7W9T7C0"/>
<protein>
    <submittedName>
        <fullName evidence="2">Pimeloyl-ACP methyl ester carboxylesterase</fullName>
    </submittedName>
</protein>
<dbReference type="EMBL" id="JACHGV010000002">
    <property type="protein sequence ID" value="MBB6075413.1"/>
    <property type="molecule type" value="Genomic_DNA"/>
</dbReference>
<gene>
    <name evidence="2" type="ORF">HNR57_001301</name>
</gene>
<comment type="caution">
    <text evidence="2">The sequence shown here is derived from an EMBL/GenBank/DDBJ whole genome shotgun (WGS) entry which is preliminary data.</text>
</comment>
<proteinExistence type="predicted"/>
<dbReference type="InterPro" id="IPR000073">
    <property type="entry name" value="AB_hydrolase_1"/>
</dbReference>
<evidence type="ECO:0000313" key="3">
    <source>
        <dbReference type="Proteomes" id="UP000591537"/>
    </source>
</evidence>
<dbReference type="Proteomes" id="UP000591537">
    <property type="component" value="Unassembled WGS sequence"/>
</dbReference>
<reference evidence="2 3" key="1">
    <citation type="submission" date="2020-08" db="EMBL/GenBank/DDBJ databases">
        <title>Genomic Encyclopedia of Type Strains, Phase IV (KMG-IV): sequencing the most valuable type-strain genomes for metagenomic binning, comparative biology and taxonomic classification.</title>
        <authorList>
            <person name="Goeker M."/>
        </authorList>
    </citation>
    <scope>NUCLEOTIDE SEQUENCE [LARGE SCALE GENOMIC DNA]</scope>
    <source>
        <strain evidence="2 3">DSM 43350</strain>
    </source>
</reference>